<dbReference type="AlphaFoldDB" id="A0A645CHC0"/>
<protein>
    <recommendedName>
        <fullName evidence="2">N-sulphoglucosamine sulphohydrolase C-terminal domain-containing protein</fullName>
    </recommendedName>
</protein>
<dbReference type="EMBL" id="VSSQ01027216">
    <property type="protein sequence ID" value="MPM76337.1"/>
    <property type="molecule type" value="Genomic_DNA"/>
</dbReference>
<accession>A0A645CHC0</accession>
<gene>
    <name evidence="1" type="ORF">SDC9_123335</name>
</gene>
<proteinExistence type="predicted"/>
<evidence type="ECO:0000313" key="1">
    <source>
        <dbReference type="EMBL" id="MPM76337.1"/>
    </source>
</evidence>
<comment type="caution">
    <text evidence="1">The sequence shown here is derived from an EMBL/GenBank/DDBJ whole genome shotgun (WGS) entry which is preliminary data.</text>
</comment>
<dbReference type="InterPro" id="IPR017850">
    <property type="entry name" value="Alkaline_phosphatase_core_sf"/>
</dbReference>
<dbReference type="SUPFAM" id="SSF53649">
    <property type="entry name" value="Alkaline phosphatase-like"/>
    <property type="match status" value="1"/>
</dbReference>
<evidence type="ECO:0008006" key="2">
    <source>
        <dbReference type="Google" id="ProtNLM"/>
    </source>
</evidence>
<organism evidence="1">
    <name type="scientific">bioreactor metagenome</name>
    <dbReference type="NCBI Taxonomy" id="1076179"/>
    <lineage>
        <taxon>unclassified sequences</taxon>
        <taxon>metagenomes</taxon>
        <taxon>ecological metagenomes</taxon>
    </lineage>
</organism>
<dbReference type="Gene3D" id="3.40.720.10">
    <property type="entry name" value="Alkaline Phosphatase, subunit A"/>
    <property type="match status" value="1"/>
</dbReference>
<reference evidence="1" key="1">
    <citation type="submission" date="2019-08" db="EMBL/GenBank/DDBJ databases">
        <authorList>
            <person name="Kucharzyk K."/>
            <person name="Murdoch R.W."/>
            <person name="Higgins S."/>
            <person name="Loffler F."/>
        </authorList>
    </citation>
    <scope>NUCLEOTIDE SEQUENCE</scope>
</reference>
<sequence>MPEEVKPAEALYDTYHDPLESRNLLNDGRYQSVLNRLKEELYSFQKRTNDPILNGPLPVQANYKVNKPDCIAASSKNPEDYDQRGRRN</sequence>
<name>A0A645CHC0_9ZZZZ</name>